<sequence length="51" mass="5927">MYWLQEFHVDGLRVDAVASMLYLDYSRPEGGWTPTSTAGGRTWRRCSSCRR</sequence>
<organism evidence="1 2">
    <name type="scientific">Mycobacterium kansasii</name>
    <dbReference type="NCBI Taxonomy" id="1768"/>
    <lineage>
        <taxon>Bacteria</taxon>
        <taxon>Bacillati</taxon>
        <taxon>Actinomycetota</taxon>
        <taxon>Actinomycetes</taxon>
        <taxon>Mycobacteriales</taxon>
        <taxon>Mycobacteriaceae</taxon>
        <taxon>Mycobacterium</taxon>
    </lineage>
</organism>
<dbReference type="InterPro" id="IPR017853">
    <property type="entry name" value="GH"/>
</dbReference>
<dbReference type="SUPFAM" id="SSF51445">
    <property type="entry name" value="(Trans)glycosidases"/>
    <property type="match status" value="1"/>
</dbReference>
<evidence type="ECO:0000313" key="2">
    <source>
        <dbReference type="Proteomes" id="UP000189229"/>
    </source>
</evidence>
<dbReference type="AlphaFoldDB" id="A0A1V3XHU8"/>
<gene>
    <name evidence="1" type="primary">glgB</name>
    <name evidence="1" type="ORF">BZL30_2083</name>
</gene>
<dbReference type="EC" id="2.4.1.18" evidence="1"/>
<proteinExistence type="predicted"/>
<reference evidence="1 2" key="1">
    <citation type="submission" date="2017-02" db="EMBL/GenBank/DDBJ databases">
        <title>Complete genome sequences of Mycobacterium kansasii strains isolated from rhesus macaques.</title>
        <authorList>
            <person name="Panda A."/>
            <person name="Nagaraj S."/>
            <person name="Zhao X."/>
            <person name="Tettelin H."/>
            <person name="Detolla L.J."/>
        </authorList>
    </citation>
    <scope>NUCLEOTIDE SEQUENCE [LARGE SCALE GENOMIC DNA]</scope>
    <source>
        <strain evidence="1 2">11-3813</strain>
    </source>
</reference>
<dbReference type="Proteomes" id="UP000189229">
    <property type="component" value="Unassembled WGS sequence"/>
</dbReference>
<dbReference type="EMBL" id="MVBM01000002">
    <property type="protein sequence ID" value="OOK78793.1"/>
    <property type="molecule type" value="Genomic_DNA"/>
</dbReference>
<name>A0A1V3XHU8_MYCKA</name>
<accession>A0A1V3XHU8</accession>
<dbReference type="Gene3D" id="3.20.20.80">
    <property type="entry name" value="Glycosidases"/>
    <property type="match status" value="1"/>
</dbReference>
<dbReference type="GO" id="GO:0003844">
    <property type="term" value="F:1,4-alpha-glucan branching enzyme activity"/>
    <property type="evidence" value="ECO:0007669"/>
    <property type="project" value="UniProtKB-EC"/>
</dbReference>
<keyword evidence="1" id="KW-0808">Transferase</keyword>
<protein>
    <submittedName>
        <fullName evidence="1">1,4-alpha-glucan-branching enzyme domain protein</fullName>
        <ecNumber evidence="1">2.4.1.18</ecNumber>
    </submittedName>
</protein>
<comment type="caution">
    <text evidence="1">The sequence shown here is derived from an EMBL/GenBank/DDBJ whole genome shotgun (WGS) entry which is preliminary data.</text>
</comment>
<evidence type="ECO:0000313" key="1">
    <source>
        <dbReference type="EMBL" id="OOK78793.1"/>
    </source>
</evidence>
<keyword evidence="1" id="KW-0328">Glycosyltransferase</keyword>